<dbReference type="Proteomes" id="UP000431684">
    <property type="component" value="Unassembled WGS sequence"/>
</dbReference>
<dbReference type="InterPro" id="IPR013424">
    <property type="entry name" value="Ice-binding_C"/>
</dbReference>
<protein>
    <submittedName>
        <fullName evidence="3">PEP-CTERM sorting domain-containing protein</fullName>
    </submittedName>
</protein>
<organism evidence="3 4">
    <name type="scientific">Pseudoduganella dura</name>
    <dbReference type="NCBI Taxonomy" id="321982"/>
    <lineage>
        <taxon>Bacteria</taxon>
        <taxon>Pseudomonadati</taxon>
        <taxon>Pseudomonadota</taxon>
        <taxon>Betaproteobacteria</taxon>
        <taxon>Burkholderiales</taxon>
        <taxon>Oxalobacteraceae</taxon>
        <taxon>Telluria group</taxon>
        <taxon>Pseudoduganella</taxon>
    </lineage>
</organism>
<name>A0A6I3XJE5_9BURK</name>
<proteinExistence type="predicted"/>
<sequence length="199" mass="20906">MQTTTRLARTLAATALLAGLAQGASAEIVTFTGDTSNAPTFTRIEEDPKSWPDGAVYPGTRYLAYDVHIQEAANPFNFATTCVFDCSMYLYTGAFDPADPTRNFFAANGNYVTPWAVAFGGPLDPGHYTIVVTGEDATQFGSFSTTISGAGAFTITPVAAVPEPSAWLMLGAGLLGLGIAVRRRAAPSTSTKGHIDAIR</sequence>
<evidence type="ECO:0000313" key="4">
    <source>
        <dbReference type="Proteomes" id="UP000431684"/>
    </source>
</evidence>
<reference evidence="3 4" key="1">
    <citation type="submission" date="2019-11" db="EMBL/GenBank/DDBJ databases">
        <title>Draft Genome Sequences of Six Type Strains of the Genus Massilia.</title>
        <authorList>
            <person name="Miess H."/>
            <person name="Frediansyah A."/>
            <person name="Goeker M."/>
            <person name="Gross H."/>
        </authorList>
    </citation>
    <scope>NUCLEOTIDE SEQUENCE [LARGE SCALE GENOMIC DNA]</scope>
    <source>
        <strain evidence="3 4">DSM 17513</strain>
    </source>
</reference>
<dbReference type="RefSeq" id="WP_155712124.1">
    <property type="nucleotide sequence ID" value="NZ_BMWU01000026.1"/>
</dbReference>
<keyword evidence="4" id="KW-1185">Reference proteome</keyword>
<evidence type="ECO:0000259" key="2">
    <source>
        <dbReference type="Pfam" id="PF07589"/>
    </source>
</evidence>
<dbReference type="EMBL" id="WNWM01000002">
    <property type="protein sequence ID" value="MUI16579.1"/>
    <property type="molecule type" value="Genomic_DNA"/>
</dbReference>
<keyword evidence="1" id="KW-0732">Signal</keyword>
<dbReference type="NCBIfam" id="TIGR02595">
    <property type="entry name" value="PEP_CTERM"/>
    <property type="match status" value="1"/>
</dbReference>
<dbReference type="OrthoDB" id="8757233at2"/>
<dbReference type="AlphaFoldDB" id="A0A6I3XJE5"/>
<feature type="signal peptide" evidence="1">
    <location>
        <begin position="1"/>
        <end position="26"/>
    </location>
</feature>
<accession>A0A6I3XJE5</accession>
<evidence type="ECO:0000313" key="3">
    <source>
        <dbReference type="EMBL" id="MUI16579.1"/>
    </source>
</evidence>
<gene>
    <name evidence="3" type="ORF">GJV26_29590</name>
</gene>
<dbReference type="Pfam" id="PF07589">
    <property type="entry name" value="PEP-CTERM"/>
    <property type="match status" value="1"/>
</dbReference>
<comment type="caution">
    <text evidence="3">The sequence shown here is derived from an EMBL/GenBank/DDBJ whole genome shotgun (WGS) entry which is preliminary data.</text>
</comment>
<feature type="domain" description="Ice-binding protein C-terminal" evidence="2">
    <location>
        <begin position="160"/>
        <end position="184"/>
    </location>
</feature>
<evidence type="ECO:0000256" key="1">
    <source>
        <dbReference type="SAM" id="SignalP"/>
    </source>
</evidence>
<feature type="chain" id="PRO_5026201125" evidence="1">
    <location>
        <begin position="27"/>
        <end position="199"/>
    </location>
</feature>